<evidence type="ECO:0000256" key="1">
    <source>
        <dbReference type="ARBA" id="ARBA00009437"/>
    </source>
</evidence>
<evidence type="ECO:0000313" key="7">
    <source>
        <dbReference type="Proteomes" id="UP000013200"/>
    </source>
</evidence>
<dbReference type="PATRIC" id="fig|1217698.3.peg.2128"/>
<sequence>MMEDVAYSDIKLIRIFVSVVRNKGFANAQQELNLSTSAISTYMTQLEQVVGFKLCERGRGGFSLTEKGEMFLQEAKRILHELENFSRHTAQIKGELTGTLRIGMLDCMVTDQNIPLDQMISQFSKQYPQIYIKIQVQSPYELQMGILENRFDVAIGSFFMKMNGVMYQPLHQEQQWLFCSDQHPMFAQQNLTADVIRQGKMVSRGYWSHTELAKQGFKHSFATVDSMEAQLILILSGQYIGYLPEHFAQHWVEQKRLKVLLPATFGYNAPFSLIFRRGRTQEQVIQNFRKVVKNFFNNQPVRPKK</sequence>
<keyword evidence="7" id="KW-1185">Reference proteome</keyword>
<dbReference type="Gene3D" id="3.40.190.290">
    <property type="match status" value="1"/>
</dbReference>
<dbReference type="Pfam" id="PF00126">
    <property type="entry name" value="HTH_1"/>
    <property type="match status" value="1"/>
</dbReference>
<dbReference type="GO" id="GO:0000976">
    <property type="term" value="F:transcription cis-regulatory region binding"/>
    <property type="evidence" value="ECO:0007669"/>
    <property type="project" value="TreeGrafter"/>
</dbReference>
<accession>N9PWU9</accession>
<keyword evidence="2" id="KW-0805">Transcription regulation</keyword>
<dbReference type="HOGENOM" id="CLU_039613_0_0_6"/>
<protein>
    <recommendedName>
        <fullName evidence="5">HTH lysR-type domain-containing protein</fullName>
    </recommendedName>
</protein>
<dbReference type="CDD" id="cd05466">
    <property type="entry name" value="PBP2_LTTR_substrate"/>
    <property type="match status" value="1"/>
</dbReference>
<dbReference type="EMBL" id="APSA01000006">
    <property type="protein sequence ID" value="ENX38003.1"/>
    <property type="molecule type" value="Genomic_DNA"/>
</dbReference>
<comment type="caution">
    <text evidence="6">The sequence shown here is derived from an EMBL/GenBank/DDBJ whole genome shotgun (WGS) entry which is preliminary data.</text>
</comment>
<dbReference type="PANTHER" id="PTHR30126:SF98">
    <property type="entry name" value="HTH-TYPE TRANSCRIPTIONAL ACTIVATOR BAUR"/>
    <property type="match status" value="1"/>
</dbReference>
<dbReference type="InterPro" id="IPR036390">
    <property type="entry name" value="WH_DNA-bd_sf"/>
</dbReference>
<keyword evidence="3" id="KW-0238">DNA-binding</keyword>
<dbReference type="GO" id="GO:0003700">
    <property type="term" value="F:DNA-binding transcription factor activity"/>
    <property type="evidence" value="ECO:0007669"/>
    <property type="project" value="InterPro"/>
</dbReference>
<dbReference type="Proteomes" id="UP000013200">
    <property type="component" value="Unassembled WGS sequence"/>
</dbReference>
<dbReference type="GeneID" id="80103700"/>
<dbReference type="Pfam" id="PF03466">
    <property type="entry name" value="LysR_substrate"/>
    <property type="match status" value="1"/>
</dbReference>
<organism evidence="6 7">
    <name type="scientific">Acinetobacter courvalinii</name>
    <dbReference type="NCBI Taxonomy" id="280147"/>
    <lineage>
        <taxon>Bacteria</taxon>
        <taxon>Pseudomonadati</taxon>
        <taxon>Pseudomonadota</taxon>
        <taxon>Gammaproteobacteria</taxon>
        <taxon>Moraxellales</taxon>
        <taxon>Moraxellaceae</taxon>
        <taxon>Acinetobacter</taxon>
    </lineage>
</organism>
<dbReference type="STRING" id="1217698.F888_02183"/>
<reference evidence="6 7" key="1">
    <citation type="submission" date="2013-02" db="EMBL/GenBank/DDBJ databases">
        <title>The Genome Sequence of Acinetobacter sp. NIPH 3623.</title>
        <authorList>
            <consortium name="The Broad Institute Genome Sequencing Platform"/>
            <consortium name="The Broad Institute Genome Sequencing Center for Infectious Disease"/>
            <person name="Cerqueira G."/>
            <person name="Feldgarden M."/>
            <person name="Courvalin P."/>
            <person name="Perichon B."/>
            <person name="Grillot-Courvalin C."/>
            <person name="Clermont D."/>
            <person name="Rocha E."/>
            <person name="Yoon E.-J."/>
            <person name="Nemec A."/>
            <person name="Walker B."/>
            <person name="Young S.K."/>
            <person name="Zeng Q."/>
            <person name="Gargeya S."/>
            <person name="Fitzgerald M."/>
            <person name="Haas B."/>
            <person name="Abouelleil A."/>
            <person name="Alvarado L."/>
            <person name="Arachchi H.M."/>
            <person name="Berlin A.M."/>
            <person name="Chapman S.B."/>
            <person name="Dewar J."/>
            <person name="Goldberg J."/>
            <person name="Griggs A."/>
            <person name="Gujja S."/>
            <person name="Hansen M."/>
            <person name="Howarth C."/>
            <person name="Imamovic A."/>
            <person name="Larimer J."/>
            <person name="McCowan C."/>
            <person name="Murphy C."/>
            <person name="Neiman D."/>
            <person name="Pearson M."/>
            <person name="Priest M."/>
            <person name="Roberts A."/>
            <person name="Saif S."/>
            <person name="Shea T."/>
            <person name="Sisk P."/>
            <person name="Sykes S."/>
            <person name="Wortman J."/>
            <person name="Nusbaum C."/>
            <person name="Birren B."/>
        </authorList>
    </citation>
    <scope>NUCLEOTIDE SEQUENCE [LARGE SCALE GENOMIC DNA]</scope>
    <source>
        <strain evidence="6 7">NIPH 3623</strain>
    </source>
</reference>
<dbReference type="PANTHER" id="PTHR30126">
    <property type="entry name" value="HTH-TYPE TRANSCRIPTIONAL REGULATOR"/>
    <property type="match status" value="1"/>
</dbReference>
<dbReference type="InterPro" id="IPR000847">
    <property type="entry name" value="LysR_HTH_N"/>
</dbReference>
<gene>
    <name evidence="6" type="ORF">F888_02183</name>
</gene>
<dbReference type="AlphaFoldDB" id="N9PWU9"/>
<comment type="similarity">
    <text evidence="1">Belongs to the LysR transcriptional regulatory family.</text>
</comment>
<evidence type="ECO:0000256" key="3">
    <source>
        <dbReference type="ARBA" id="ARBA00023125"/>
    </source>
</evidence>
<dbReference type="SUPFAM" id="SSF53850">
    <property type="entry name" value="Periplasmic binding protein-like II"/>
    <property type="match status" value="1"/>
</dbReference>
<dbReference type="PROSITE" id="PS50931">
    <property type="entry name" value="HTH_LYSR"/>
    <property type="match status" value="1"/>
</dbReference>
<dbReference type="InterPro" id="IPR036388">
    <property type="entry name" value="WH-like_DNA-bd_sf"/>
</dbReference>
<feature type="domain" description="HTH lysR-type" evidence="5">
    <location>
        <begin position="9"/>
        <end position="65"/>
    </location>
</feature>
<evidence type="ECO:0000313" key="6">
    <source>
        <dbReference type="EMBL" id="ENX38003.1"/>
    </source>
</evidence>
<dbReference type="Gene3D" id="1.10.10.10">
    <property type="entry name" value="Winged helix-like DNA-binding domain superfamily/Winged helix DNA-binding domain"/>
    <property type="match status" value="1"/>
</dbReference>
<dbReference type="SUPFAM" id="SSF46785">
    <property type="entry name" value="Winged helix' DNA-binding domain"/>
    <property type="match status" value="1"/>
</dbReference>
<evidence type="ECO:0000259" key="5">
    <source>
        <dbReference type="PROSITE" id="PS50931"/>
    </source>
</evidence>
<dbReference type="InterPro" id="IPR005119">
    <property type="entry name" value="LysR_subst-bd"/>
</dbReference>
<evidence type="ECO:0000256" key="4">
    <source>
        <dbReference type="ARBA" id="ARBA00023163"/>
    </source>
</evidence>
<name>N9PWU9_9GAMM</name>
<keyword evidence="4" id="KW-0804">Transcription</keyword>
<evidence type="ECO:0000256" key="2">
    <source>
        <dbReference type="ARBA" id="ARBA00023015"/>
    </source>
</evidence>
<dbReference type="RefSeq" id="WP_005285728.1">
    <property type="nucleotide sequence ID" value="NZ_BMDA01000001.1"/>
</dbReference>
<proteinExistence type="inferred from homology"/>